<sequence length="152" mass="17408">MPDFFCLLLHFRLPYQKAIFCRPPSPFMVSISVPGICGNSTRNFPNVESACYLYTSYYSKKAFCTYNGVAPGYPKRSKLPLCPTFRQIIKYAESWSTCPGTHARTAFNDSENMRDRLRCEQKAKYHSESQVFLPTMRQKCASKTEGSMCAYT</sequence>
<keyword evidence="2" id="KW-1185">Reference proteome</keyword>
<accession>A0ABY7E2X7</accession>
<proteinExistence type="predicted"/>
<protein>
    <submittedName>
        <fullName evidence="1">Uncharacterized protein</fullName>
    </submittedName>
</protein>
<evidence type="ECO:0000313" key="1">
    <source>
        <dbReference type="EMBL" id="WAR03554.1"/>
    </source>
</evidence>
<name>A0ABY7E2X7_MYAAR</name>
<evidence type="ECO:0000313" key="2">
    <source>
        <dbReference type="Proteomes" id="UP001164746"/>
    </source>
</evidence>
<reference evidence="1" key="1">
    <citation type="submission" date="2022-11" db="EMBL/GenBank/DDBJ databases">
        <title>Centuries of genome instability and evolution in soft-shell clam transmissible cancer (bioRxiv).</title>
        <authorList>
            <person name="Hart S.F.M."/>
            <person name="Yonemitsu M.A."/>
            <person name="Giersch R.M."/>
            <person name="Beal B.F."/>
            <person name="Arriagada G."/>
            <person name="Davis B.W."/>
            <person name="Ostrander E.A."/>
            <person name="Goff S.P."/>
            <person name="Metzger M.J."/>
        </authorList>
    </citation>
    <scope>NUCLEOTIDE SEQUENCE</scope>
    <source>
        <strain evidence="1">MELC-2E11</strain>
        <tissue evidence="1">Siphon/mantle</tissue>
    </source>
</reference>
<gene>
    <name evidence="1" type="ORF">MAR_010112</name>
</gene>
<dbReference type="Proteomes" id="UP001164746">
    <property type="component" value="Chromosome 4"/>
</dbReference>
<dbReference type="EMBL" id="CP111015">
    <property type="protein sequence ID" value="WAR03554.1"/>
    <property type="molecule type" value="Genomic_DNA"/>
</dbReference>
<organism evidence="1 2">
    <name type="scientific">Mya arenaria</name>
    <name type="common">Soft-shell clam</name>
    <dbReference type="NCBI Taxonomy" id="6604"/>
    <lineage>
        <taxon>Eukaryota</taxon>
        <taxon>Metazoa</taxon>
        <taxon>Spiralia</taxon>
        <taxon>Lophotrochozoa</taxon>
        <taxon>Mollusca</taxon>
        <taxon>Bivalvia</taxon>
        <taxon>Autobranchia</taxon>
        <taxon>Heteroconchia</taxon>
        <taxon>Euheterodonta</taxon>
        <taxon>Imparidentia</taxon>
        <taxon>Neoheterodontei</taxon>
        <taxon>Myida</taxon>
        <taxon>Myoidea</taxon>
        <taxon>Myidae</taxon>
        <taxon>Mya</taxon>
    </lineage>
</organism>